<keyword evidence="3" id="KW-1185">Reference proteome</keyword>
<accession>A0A9P6AEA2</accession>
<name>A0A9P6AEA2_9AGAM</name>
<feature type="compositionally biased region" description="Polar residues" evidence="1">
    <location>
        <begin position="210"/>
        <end position="219"/>
    </location>
</feature>
<protein>
    <submittedName>
        <fullName evidence="2">Uncharacterized protein</fullName>
    </submittedName>
</protein>
<proteinExistence type="predicted"/>
<dbReference type="AlphaFoldDB" id="A0A9P6AEA2"/>
<evidence type="ECO:0000256" key="1">
    <source>
        <dbReference type="SAM" id="MobiDB-lite"/>
    </source>
</evidence>
<gene>
    <name evidence="2" type="ORF">BS47DRAFT_1369593</name>
</gene>
<dbReference type="EMBL" id="MU129375">
    <property type="protein sequence ID" value="KAF9503356.1"/>
    <property type="molecule type" value="Genomic_DNA"/>
</dbReference>
<evidence type="ECO:0000313" key="3">
    <source>
        <dbReference type="Proteomes" id="UP000886523"/>
    </source>
</evidence>
<organism evidence="2 3">
    <name type="scientific">Hydnum rufescens UP504</name>
    <dbReference type="NCBI Taxonomy" id="1448309"/>
    <lineage>
        <taxon>Eukaryota</taxon>
        <taxon>Fungi</taxon>
        <taxon>Dikarya</taxon>
        <taxon>Basidiomycota</taxon>
        <taxon>Agaricomycotina</taxon>
        <taxon>Agaricomycetes</taxon>
        <taxon>Cantharellales</taxon>
        <taxon>Hydnaceae</taxon>
        <taxon>Hydnum</taxon>
    </lineage>
</organism>
<reference evidence="2" key="1">
    <citation type="journal article" date="2020" name="Nat. Commun.">
        <title>Large-scale genome sequencing of mycorrhizal fungi provides insights into the early evolution of symbiotic traits.</title>
        <authorList>
            <person name="Miyauchi S."/>
            <person name="Kiss E."/>
            <person name="Kuo A."/>
            <person name="Drula E."/>
            <person name="Kohler A."/>
            <person name="Sanchez-Garcia M."/>
            <person name="Morin E."/>
            <person name="Andreopoulos B."/>
            <person name="Barry K.W."/>
            <person name="Bonito G."/>
            <person name="Buee M."/>
            <person name="Carver A."/>
            <person name="Chen C."/>
            <person name="Cichocki N."/>
            <person name="Clum A."/>
            <person name="Culley D."/>
            <person name="Crous P.W."/>
            <person name="Fauchery L."/>
            <person name="Girlanda M."/>
            <person name="Hayes R.D."/>
            <person name="Keri Z."/>
            <person name="LaButti K."/>
            <person name="Lipzen A."/>
            <person name="Lombard V."/>
            <person name="Magnuson J."/>
            <person name="Maillard F."/>
            <person name="Murat C."/>
            <person name="Nolan M."/>
            <person name="Ohm R.A."/>
            <person name="Pangilinan J."/>
            <person name="Pereira M.F."/>
            <person name="Perotto S."/>
            <person name="Peter M."/>
            <person name="Pfister S."/>
            <person name="Riley R."/>
            <person name="Sitrit Y."/>
            <person name="Stielow J.B."/>
            <person name="Szollosi G."/>
            <person name="Zifcakova L."/>
            <person name="Stursova M."/>
            <person name="Spatafora J.W."/>
            <person name="Tedersoo L."/>
            <person name="Vaario L.M."/>
            <person name="Yamada A."/>
            <person name="Yan M."/>
            <person name="Wang P."/>
            <person name="Xu J."/>
            <person name="Bruns T."/>
            <person name="Baldrian P."/>
            <person name="Vilgalys R."/>
            <person name="Dunand C."/>
            <person name="Henrissat B."/>
            <person name="Grigoriev I.V."/>
            <person name="Hibbett D."/>
            <person name="Nagy L.G."/>
            <person name="Martin F.M."/>
        </authorList>
    </citation>
    <scope>NUCLEOTIDE SEQUENCE</scope>
    <source>
        <strain evidence="2">UP504</strain>
    </source>
</reference>
<feature type="region of interest" description="Disordered" evidence="1">
    <location>
        <begin position="209"/>
        <end position="248"/>
    </location>
</feature>
<comment type="caution">
    <text evidence="2">The sequence shown here is derived from an EMBL/GenBank/DDBJ whole genome shotgun (WGS) entry which is preliminary data.</text>
</comment>
<feature type="region of interest" description="Disordered" evidence="1">
    <location>
        <begin position="45"/>
        <end position="179"/>
    </location>
</feature>
<feature type="compositionally biased region" description="Basic and acidic residues" evidence="1">
    <location>
        <begin position="144"/>
        <end position="156"/>
    </location>
</feature>
<sequence length="264" mass="29857">MAIDYLGDLAFFKLSLSFSGITTNEDPWSEPPPEIKLLQSETRCRLNHLPNQPPLRKMTTQRTPDEPHPPKRMVKQNDNPPNEPAQHPPGNDDATRQNNTCQTKHANDDWPDQTQESTTHPLQQVCGNFKNDDPPTKGPNTCDPTERTRENDDPPTKRILQTATSRNHDASPGQTPHPLWRVCGNFKPWTNPTPAKAGVGILLNPHPPTEATTPPSENTRPWVRGTPMVKRKITSPGTTHLPKRYHTPARVEYHTPEWNETWDS</sequence>
<feature type="compositionally biased region" description="Polar residues" evidence="1">
    <location>
        <begin position="112"/>
        <end position="126"/>
    </location>
</feature>
<dbReference type="Proteomes" id="UP000886523">
    <property type="component" value="Unassembled WGS sequence"/>
</dbReference>
<evidence type="ECO:0000313" key="2">
    <source>
        <dbReference type="EMBL" id="KAF9503356.1"/>
    </source>
</evidence>